<dbReference type="PANTHER" id="PTHR31170">
    <property type="entry name" value="BNAC04G53230D PROTEIN"/>
    <property type="match status" value="1"/>
</dbReference>
<dbReference type="PANTHER" id="PTHR31170:SF25">
    <property type="entry name" value="BNAA09G04570D PROTEIN"/>
    <property type="match status" value="1"/>
</dbReference>
<reference evidence="2" key="2">
    <citation type="submission" date="2017-02" db="EMBL/GenBank/DDBJ databases">
        <title>Sunflower complete genome.</title>
        <authorList>
            <person name="Langlade N."/>
            <person name="Munos S."/>
        </authorList>
    </citation>
    <scope>NUCLEOTIDE SEQUENCE [LARGE SCALE GENOMIC DNA]</scope>
    <source>
        <tissue evidence="2">Leaves</tissue>
    </source>
</reference>
<evidence type="ECO:0000313" key="3">
    <source>
        <dbReference type="Proteomes" id="UP000215914"/>
    </source>
</evidence>
<gene>
    <name evidence="2" type="ORF">HannXRQ_Chr13g0397021</name>
    <name evidence="1" type="ORF">HanXRQr2_Chr13g0580981</name>
</gene>
<dbReference type="Pfam" id="PF03140">
    <property type="entry name" value="DUF247"/>
    <property type="match status" value="1"/>
</dbReference>
<dbReference type="OMA" id="WATIMRT"/>
<evidence type="ECO:0000313" key="2">
    <source>
        <dbReference type="EMBL" id="OTG00976.1"/>
    </source>
</evidence>
<dbReference type="InterPro" id="IPR004158">
    <property type="entry name" value="DUF247_pln"/>
</dbReference>
<dbReference type="EMBL" id="CM007902">
    <property type="protein sequence ID" value="OTG00976.1"/>
    <property type="molecule type" value="Genomic_DNA"/>
</dbReference>
<proteinExistence type="predicted"/>
<dbReference type="Gramene" id="mRNA:HanXRQr2_Chr13g0580981">
    <property type="protein sequence ID" value="CDS:HanXRQr2_Chr13g0580981.1"/>
    <property type="gene ID" value="HanXRQr2_Chr13g0580981"/>
</dbReference>
<reference evidence="1 3" key="1">
    <citation type="journal article" date="2017" name="Nature">
        <title>The sunflower genome provides insights into oil metabolism, flowering and Asterid evolution.</title>
        <authorList>
            <person name="Badouin H."/>
            <person name="Gouzy J."/>
            <person name="Grassa C.J."/>
            <person name="Murat F."/>
            <person name="Staton S.E."/>
            <person name="Cottret L."/>
            <person name="Lelandais-Briere C."/>
            <person name="Owens G.L."/>
            <person name="Carrere S."/>
            <person name="Mayjonade B."/>
            <person name="Legrand L."/>
            <person name="Gill N."/>
            <person name="Kane N.C."/>
            <person name="Bowers J.E."/>
            <person name="Hubner S."/>
            <person name="Bellec A."/>
            <person name="Berard A."/>
            <person name="Berges H."/>
            <person name="Blanchet N."/>
            <person name="Boniface M.C."/>
            <person name="Brunel D."/>
            <person name="Catrice O."/>
            <person name="Chaidir N."/>
            <person name="Claudel C."/>
            <person name="Donnadieu C."/>
            <person name="Faraut T."/>
            <person name="Fievet G."/>
            <person name="Helmstetter N."/>
            <person name="King M."/>
            <person name="Knapp S.J."/>
            <person name="Lai Z."/>
            <person name="Le Paslier M.C."/>
            <person name="Lippi Y."/>
            <person name="Lorenzon L."/>
            <person name="Mandel J.R."/>
            <person name="Marage G."/>
            <person name="Marchand G."/>
            <person name="Marquand E."/>
            <person name="Bret-Mestries E."/>
            <person name="Morien E."/>
            <person name="Nambeesan S."/>
            <person name="Nguyen T."/>
            <person name="Pegot-Espagnet P."/>
            <person name="Pouilly N."/>
            <person name="Raftis F."/>
            <person name="Sallet E."/>
            <person name="Schiex T."/>
            <person name="Thomas J."/>
            <person name="Vandecasteele C."/>
            <person name="Vares D."/>
            <person name="Vear F."/>
            <person name="Vautrin S."/>
            <person name="Crespi M."/>
            <person name="Mangin B."/>
            <person name="Burke J.M."/>
            <person name="Salse J."/>
            <person name="Munos S."/>
            <person name="Vincourt P."/>
            <person name="Rieseberg L.H."/>
            <person name="Langlade N.B."/>
        </authorList>
    </citation>
    <scope>NUCLEOTIDE SEQUENCE [LARGE SCALE GENOMIC DNA]</scope>
    <source>
        <strain evidence="3">cv. SF193</strain>
        <tissue evidence="1">Leaves</tissue>
    </source>
</reference>
<evidence type="ECO:0000313" key="1">
    <source>
        <dbReference type="EMBL" id="KAF5772758.1"/>
    </source>
</evidence>
<dbReference type="InParanoid" id="A0A251SRP1"/>
<name>A0A251SRP1_HELAN</name>
<organism evidence="2 3">
    <name type="scientific">Helianthus annuus</name>
    <name type="common">Common sunflower</name>
    <dbReference type="NCBI Taxonomy" id="4232"/>
    <lineage>
        <taxon>Eukaryota</taxon>
        <taxon>Viridiplantae</taxon>
        <taxon>Streptophyta</taxon>
        <taxon>Embryophyta</taxon>
        <taxon>Tracheophyta</taxon>
        <taxon>Spermatophyta</taxon>
        <taxon>Magnoliopsida</taxon>
        <taxon>eudicotyledons</taxon>
        <taxon>Gunneridae</taxon>
        <taxon>Pentapetalae</taxon>
        <taxon>asterids</taxon>
        <taxon>campanulids</taxon>
        <taxon>Asterales</taxon>
        <taxon>Asteraceae</taxon>
        <taxon>Asteroideae</taxon>
        <taxon>Heliantheae alliance</taxon>
        <taxon>Heliantheae</taxon>
        <taxon>Helianthus</taxon>
    </lineage>
</organism>
<keyword evidence="3" id="KW-1185">Reference proteome</keyword>
<sequence>MCVFHIMDHQIVVIGNNQKLRFQANHIGLVDAVFTINQDHKDDLEQDQQKAYLRVMEHRLKVKTHRLQRSQGCPCIFKFIGDLGGDYLHPRIVSIGPYHRGNDYLVEFDDNKWYFLRELLLRMNAKSSKDLGFFLKEMRGLEARAQGCYVSYGDVGPLCSYDFVEMMLLDGCFVIELLRFLGKSEDKIDDDPIFVRPSTVPLMIADLLKLENQLPFYVLESLYAVTKTSEHEKELLSLIMEAIRLVFPVPTKVPFSAHRPKHLLELVYKSLMPKVYTTHIDNERQTKPTSNEIIQCVARLRTSGIKFKAQKHVGFLDIEFKNGVLEIPVININDFNMNLITNCLGWEQSSRDAFTYFTDYIYFMNCLINEPKDVALLRDDGIIMRHSRDDASVVSFFNNLGKNIQVFNIGRSYLSREMAEIESHFSSNWATIMRTLSIHNSP</sequence>
<reference evidence="1" key="3">
    <citation type="submission" date="2020-06" db="EMBL/GenBank/DDBJ databases">
        <title>Helianthus annuus Genome sequencing and assembly Release 2.</title>
        <authorList>
            <person name="Gouzy J."/>
            <person name="Langlade N."/>
            <person name="Munos S."/>
        </authorList>
    </citation>
    <scope>NUCLEOTIDE SEQUENCE</scope>
    <source>
        <tissue evidence="1">Leaves</tissue>
    </source>
</reference>
<dbReference type="AlphaFoldDB" id="A0A251SRP1"/>
<accession>A0A251SRP1</accession>
<dbReference type="EMBL" id="MNCJ02000328">
    <property type="protein sequence ID" value="KAF5772758.1"/>
    <property type="molecule type" value="Genomic_DNA"/>
</dbReference>
<dbReference type="Proteomes" id="UP000215914">
    <property type="component" value="Chromosome 13"/>
</dbReference>
<protein>
    <submittedName>
        <fullName evidence="2">Uncharacterized protein</fullName>
    </submittedName>
</protein>